<dbReference type="InterPro" id="IPR042213">
    <property type="entry name" value="NBD_C_sf"/>
</dbReference>
<evidence type="ECO:0000256" key="12">
    <source>
        <dbReference type="ARBA" id="ARBA00041377"/>
    </source>
</evidence>
<dbReference type="Pfam" id="PF17042">
    <property type="entry name" value="NBD_C"/>
    <property type="match status" value="1"/>
</dbReference>
<evidence type="ECO:0000256" key="4">
    <source>
        <dbReference type="ARBA" id="ARBA00022777"/>
    </source>
</evidence>
<evidence type="ECO:0000256" key="9">
    <source>
        <dbReference type="ARBA" id="ARBA00037335"/>
    </source>
</evidence>
<feature type="domain" description="Four-carbon acid sugar kinase N-terminal" evidence="13">
    <location>
        <begin position="2"/>
        <end position="228"/>
    </location>
</feature>
<evidence type="ECO:0000313" key="15">
    <source>
        <dbReference type="EMBL" id="MDR6868144.1"/>
    </source>
</evidence>
<dbReference type="Pfam" id="PF07005">
    <property type="entry name" value="SBD_N"/>
    <property type="match status" value="1"/>
</dbReference>
<sequence>MIGIIADDVTGGTDAAVACHRQGLRTGIVFGDPRDGSIDSMWDVGVVALKTRTIPAAEAVARSIVAAEALRAHGADRLFLKYCSTFDSTPSGNIGPVLDALVGLVGAGRVVTTPSSPEHGRTVYGGQLFVNGVPLAESPMRDHPLTPMRDSDLVRLLDGQLPRPSSRVLPHDVVRAGAEALRSAMSDPRHDSRYLFPDAITDDDLLTIARAAVDEPLLAGAAGLAGALAHAVAESRPARPRPAPGAAGAGRSIVLAGSCSRRTLEQIDAMDRAGRPLYRLDALVDQDPETLATRALRWYDSLLDDSPAPLIYASLPPEQLHAVQERLGVERSAAVLEAAISRVAQGVRERGVTRFVTAGGETSGAVIAALGVRGGEIGAEAARGVPWIHSDDGMRLLLKSGNFGEPDLLVRASEEEEAA</sequence>
<accession>A0ABU1SF01</accession>
<organism evidence="15 16">
    <name type="scientific">Microbacterium resistens</name>
    <dbReference type="NCBI Taxonomy" id="156977"/>
    <lineage>
        <taxon>Bacteria</taxon>
        <taxon>Bacillati</taxon>
        <taxon>Actinomycetota</taxon>
        <taxon>Actinomycetes</taxon>
        <taxon>Micrococcales</taxon>
        <taxon>Microbacteriaceae</taxon>
        <taxon>Microbacterium</taxon>
    </lineage>
</organism>
<keyword evidence="4" id="KW-0418">Kinase</keyword>
<evidence type="ECO:0000256" key="5">
    <source>
        <dbReference type="ARBA" id="ARBA00022840"/>
    </source>
</evidence>
<keyword evidence="6" id="KW-0119">Carbohydrate metabolism</keyword>
<comment type="caution">
    <text evidence="15">The sequence shown here is derived from an EMBL/GenBank/DDBJ whole genome shotgun (WGS) entry which is preliminary data.</text>
</comment>
<keyword evidence="3" id="KW-0547">Nucleotide-binding</keyword>
<proteinExistence type="inferred from homology"/>
<dbReference type="InterPro" id="IPR037051">
    <property type="entry name" value="4-carb_acid_sugar_kinase_N_sf"/>
</dbReference>
<dbReference type="InterPro" id="IPR010737">
    <property type="entry name" value="4-carb_acid_sugar_kinase_N"/>
</dbReference>
<evidence type="ECO:0000256" key="2">
    <source>
        <dbReference type="ARBA" id="ARBA00022679"/>
    </source>
</evidence>
<evidence type="ECO:0000256" key="7">
    <source>
        <dbReference type="ARBA" id="ARBA00035898"/>
    </source>
</evidence>
<keyword evidence="5" id="KW-0067">ATP-binding</keyword>
<gene>
    <name evidence="15" type="ORF">J2Y69_002755</name>
</gene>
<comment type="catalytic activity">
    <reaction evidence="7">
        <text>3-dehydro-L-erythronate + ATP = 3-dehydro-4-O-phospho-L-erythronate + ADP + H(+)</text>
        <dbReference type="Rhea" id="RHEA:52552"/>
        <dbReference type="ChEBI" id="CHEBI:15378"/>
        <dbReference type="ChEBI" id="CHEBI:30616"/>
        <dbReference type="ChEBI" id="CHEBI:136592"/>
        <dbReference type="ChEBI" id="CHEBI:136670"/>
        <dbReference type="ChEBI" id="CHEBI:456216"/>
        <dbReference type="EC" id="2.7.1.217"/>
    </reaction>
</comment>
<dbReference type="Proteomes" id="UP001259347">
    <property type="component" value="Unassembled WGS sequence"/>
</dbReference>
<dbReference type="EC" id="2.7.1.217" evidence="10"/>
<dbReference type="InterPro" id="IPR050007">
    <property type="entry name" value="OtnK"/>
</dbReference>
<dbReference type="NCBIfam" id="NF043035">
    <property type="entry name" value="OxoTetrKin"/>
    <property type="match status" value="1"/>
</dbReference>
<name>A0ABU1SF01_9MICO</name>
<comment type="catalytic activity">
    <reaction evidence="8">
        <text>3-dehydro-D-erythronate + ATP = 3-dehydro-4-O-phospho-D-erythronate + ADP + H(+)</text>
        <dbReference type="Rhea" id="RHEA:52556"/>
        <dbReference type="ChEBI" id="CHEBI:15378"/>
        <dbReference type="ChEBI" id="CHEBI:30616"/>
        <dbReference type="ChEBI" id="CHEBI:57958"/>
        <dbReference type="ChEBI" id="CHEBI:136593"/>
        <dbReference type="ChEBI" id="CHEBI:456216"/>
        <dbReference type="EC" id="2.7.1.217"/>
    </reaction>
</comment>
<evidence type="ECO:0000259" key="14">
    <source>
        <dbReference type="Pfam" id="PF17042"/>
    </source>
</evidence>
<keyword evidence="16" id="KW-1185">Reference proteome</keyword>
<dbReference type="RefSeq" id="WP_310021670.1">
    <property type="nucleotide sequence ID" value="NZ_JAVDUM010000012.1"/>
</dbReference>
<evidence type="ECO:0000256" key="3">
    <source>
        <dbReference type="ARBA" id="ARBA00022741"/>
    </source>
</evidence>
<dbReference type="Gene3D" id="3.40.980.20">
    <property type="entry name" value="Four-carbon acid sugar kinase, nucleotide binding domain"/>
    <property type="match status" value="1"/>
</dbReference>
<comment type="function">
    <text evidence="9">Catalyzes the ATP-dependent phosphorylation of 3-oxo-tetronate to 3-oxo-tetronate 4-phosphate.</text>
</comment>
<evidence type="ECO:0000256" key="6">
    <source>
        <dbReference type="ARBA" id="ARBA00023277"/>
    </source>
</evidence>
<evidence type="ECO:0000259" key="13">
    <source>
        <dbReference type="Pfam" id="PF07005"/>
    </source>
</evidence>
<dbReference type="InterPro" id="IPR031475">
    <property type="entry name" value="NBD_C"/>
</dbReference>
<feature type="domain" description="Four-carbon acid sugar kinase nucleotide binding" evidence="14">
    <location>
        <begin position="254"/>
        <end position="409"/>
    </location>
</feature>
<comment type="similarity">
    <text evidence="1">Belongs to the four-carbon acid sugar kinase family.</text>
</comment>
<evidence type="ECO:0000256" key="8">
    <source>
        <dbReference type="ARBA" id="ARBA00036346"/>
    </source>
</evidence>
<dbReference type="EMBL" id="JAVDUM010000012">
    <property type="protein sequence ID" value="MDR6868144.1"/>
    <property type="molecule type" value="Genomic_DNA"/>
</dbReference>
<reference evidence="15 16" key="1">
    <citation type="submission" date="2023-07" db="EMBL/GenBank/DDBJ databases">
        <title>Sorghum-associated microbial communities from plants grown in Nebraska, USA.</title>
        <authorList>
            <person name="Schachtman D."/>
        </authorList>
    </citation>
    <scope>NUCLEOTIDE SEQUENCE [LARGE SCALE GENOMIC DNA]</scope>
    <source>
        <strain evidence="15 16">2980</strain>
    </source>
</reference>
<keyword evidence="2" id="KW-0808">Transferase</keyword>
<dbReference type="SUPFAM" id="SSF142764">
    <property type="entry name" value="YgbK-like"/>
    <property type="match status" value="1"/>
</dbReference>
<evidence type="ECO:0000313" key="16">
    <source>
        <dbReference type="Proteomes" id="UP001259347"/>
    </source>
</evidence>
<evidence type="ECO:0000256" key="10">
    <source>
        <dbReference type="ARBA" id="ARBA00039095"/>
    </source>
</evidence>
<evidence type="ECO:0000256" key="1">
    <source>
        <dbReference type="ARBA" id="ARBA00005715"/>
    </source>
</evidence>
<protein>
    <recommendedName>
        <fullName evidence="11">3-oxo-tetronate kinase</fullName>
        <ecNumber evidence="10">2.7.1.217</ecNumber>
    </recommendedName>
    <alternativeName>
        <fullName evidence="12">3-dehydrotetronate 4-kinase</fullName>
    </alternativeName>
</protein>
<evidence type="ECO:0000256" key="11">
    <source>
        <dbReference type="ARBA" id="ARBA00039461"/>
    </source>
</evidence>
<dbReference type="Gene3D" id="3.40.50.10840">
    <property type="entry name" value="Putative sugar-binding, N-terminal domain"/>
    <property type="match status" value="1"/>
</dbReference>